<gene>
    <name evidence="2" type="ORF">RIB2604_02500880</name>
</gene>
<sequence length="46" mass="5122">MAEWSKALHSTPGKTSGSCPSFEHTEYDRGILKADYGARMHHAETE</sequence>
<evidence type="ECO:0000313" key="3">
    <source>
        <dbReference type="Proteomes" id="UP000075230"/>
    </source>
</evidence>
<reference evidence="2 3" key="1">
    <citation type="journal article" date="2016" name="DNA Res.">
        <title>Genome sequence of Aspergillus luchuensis NBRC 4314.</title>
        <authorList>
            <person name="Yamada O."/>
            <person name="Machida M."/>
            <person name="Hosoyama A."/>
            <person name="Goto M."/>
            <person name="Takahashi T."/>
            <person name="Futagami T."/>
            <person name="Yamagata Y."/>
            <person name="Takeuchi M."/>
            <person name="Kobayashi T."/>
            <person name="Koike H."/>
            <person name="Abe K."/>
            <person name="Asai K."/>
            <person name="Arita M."/>
            <person name="Fujita N."/>
            <person name="Fukuda K."/>
            <person name="Higa K."/>
            <person name="Horikawa H."/>
            <person name="Ishikawa T."/>
            <person name="Jinno K."/>
            <person name="Kato Y."/>
            <person name="Kirimura K."/>
            <person name="Mizutani O."/>
            <person name="Nakasone K."/>
            <person name="Sano M."/>
            <person name="Shiraishi Y."/>
            <person name="Tsukahara M."/>
            <person name="Gomi K."/>
        </authorList>
    </citation>
    <scope>NUCLEOTIDE SEQUENCE [LARGE SCALE GENOMIC DNA]</scope>
    <source>
        <strain evidence="2 3">RIB 2604</strain>
    </source>
</reference>
<reference evidence="3" key="2">
    <citation type="submission" date="2016-02" db="EMBL/GenBank/DDBJ databases">
        <title>Genome sequencing of Aspergillus luchuensis NBRC 4314.</title>
        <authorList>
            <person name="Yamada O."/>
        </authorList>
    </citation>
    <scope>NUCLEOTIDE SEQUENCE [LARGE SCALE GENOMIC DNA]</scope>
    <source>
        <strain evidence="3">RIB 2604</strain>
    </source>
</reference>
<evidence type="ECO:0000256" key="1">
    <source>
        <dbReference type="SAM" id="MobiDB-lite"/>
    </source>
</evidence>
<proteinExistence type="predicted"/>
<organism evidence="2 3">
    <name type="scientific">Aspergillus kawachii</name>
    <name type="common">White koji mold</name>
    <name type="synonym">Aspergillus awamori var. kawachi</name>
    <dbReference type="NCBI Taxonomy" id="1069201"/>
    <lineage>
        <taxon>Eukaryota</taxon>
        <taxon>Fungi</taxon>
        <taxon>Dikarya</taxon>
        <taxon>Ascomycota</taxon>
        <taxon>Pezizomycotina</taxon>
        <taxon>Eurotiomycetes</taxon>
        <taxon>Eurotiomycetidae</taxon>
        <taxon>Eurotiales</taxon>
        <taxon>Aspergillaceae</taxon>
        <taxon>Aspergillus</taxon>
        <taxon>Aspergillus subgen. Circumdati</taxon>
    </lineage>
</organism>
<evidence type="ECO:0000313" key="2">
    <source>
        <dbReference type="EMBL" id="GAT28013.1"/>
    </source>
</evidence>
<feature type="region of interest" description="Disordered" evidence="1">
    <location>
        <begin position="1"/>
        <end position="23"/>
    </location>
</feature>
<protein>
    <submittedName>
        <fullName evidence="2">MFS quinate transporter</fullName>
    </submittedName>
</protein>
<accession>A0A146FSM1</accession>
<dbReference type="AlphaFoldDB" id="A0A146FSM1"/>
<dbReference type="EMBL" id="BCWF01000024">
    <property type="protein sequence ID" value="GAT28013.1"/>
    <property type="molecule type" value="Genomic_DNA"/>
</dbReference>
<dbReference type="Proteomes" id="UP000075230">
    <property type="component" value="Unassembled WGS sequence"/>
</dbReference>
<comment type="caution">
    <text evidence="2">The sequence shown here is derived from an EMBL/GenBank/DDBJ whole genome shotgun (WGS) entry which is preliminary data.</text>
</comment>
<name>A0A146FSM1_ASPKA</name>